<dbReference type="GeneID" id="102801977"/>
<evidence type="ECO:0000313" key="3">
    <source>
        <dbReference type="RefSeq" id="XP_006817449.1"/>
    </source>
</evidence>
<dbReference type="InterPro" id="IPR011990">
    <property type="entry name" value="TPR-like_helical_dom_sf"/>
</dbReference>
<reference evidence="3" key="1">
    <citation type="submission" date="2025-08" db="UniProtKB">
        <authorList>
            <consortium name="RefSeq"/>
        </authorList>
    </citation>
    <scope>IDENTIFICATION</scope>
    <source>
        <tissue evidence="3">Testes</tissue>
    </source>
</reference>
<evidence type="ECO:0000256" key="1">
    <source>
        <dbReference type="SAM" id="MobiDB-lite"/>
    </source>
</evidence>
<sequence>MAKRCLELERYEVAAEKYVDLLGMTVDSSILQCEDIPNSMPDFIIIYCEAVAALLMVYRHEDVCLVAQELISKSTSSDDNGRLLIINQFSSPSLLVSFSDETLNVSKNTLLDETFDEPMESTSRKRLRSDDKEMHRSCQSSDEEKLLHVAIVLMMQAESLVEMNQSSDALECLDHVCQLLGDVMPIIEEQLDDGVGIKRRRINTDGELATTRTNDNKIHNRLLEIKSDAYNNKAMVLIGLNKGHEALQMLLLSIHCNADNSNAVYNHTLILFDMKRQIEAVNNWLQYRHIDSKMDSLQISHLLRKKSTFLRTQNEQTDEYQLVKMDQICLEWWMKSKHQVHTIV</sequence>
<feature type="region of interest" description="Disordered" evidence="1">
    <location>
        <begin position="117"/>
        <end position="139"/>
    </location>
</feature>
<gene>
    <name evidence="3" type="primary">LOC102801977</name>
</gene>
<dbReference type="Gene3D" id="1.25.40.10">
    <property type="entry name" value="Tetratricopeptide repeat domain"/>
    <property type="match status" value="1"/>
</dbReference>
<dbReference type="Proteomes" id="UP000694865">
    <property type="component" value="Unplaced"/>
</dbReference>
<dbReference type="SUPFAM" id="SSF48452">
    <property type="entry name" value="TPR-like"/>
    <property type="match status" value="1"/>
</dbReference>
<dbReference type="RefSeq" id="XP_006817449.1">
    <property type="nucleotide sequence ID" value="XM_006817386.1"/>
</dbReference>
<accession>A0ABM0MBQ8</accession>
<feature type="compositionally biased region" description="Basic and acidic residues" evidence="1">
    <location>
        <begin position="128"/>
        <end position="139"/>
    </location>
</feature>
<name>A0ABM0MBQ8_SACKO</name>
<evidence type="ECO:0000313" key="2">
    <source>
        <dbReference type="Proteomes" id="UP000694865"/>
    </source>
</evidence>
<dbReference type="PANTHER" id="PTHR15254:SF2">
    <property type="entry name" value="FANCONI ANEMIA GROUP G PROTEIN"/>
    <property type="match status" value="1"/>
</dbReference>
<proteinExistence type="predicted"/>
<organism evidence="2 3">
    <name type="scientific">Saccoglossus kowalevskii</name>
    <name type="common">Acorn worm</name>
    <dbReference type="NCBI Taxonomy" id="10224"/>
    <lineage>
        <taxon>Eukaryota</taxon>
        <taxon>Metazoa</taxon>
        <taxon>Hemichordata</taxon>
        <taxon>Enteropneusta</taxon>
        <taxon>Harrimaniidae</taxon>
        <taxon>Saccoglossus</taxon>
    </lineage>
</organism>
<keyword evidence="2" id="KW-1185">Reference proteome</keyword>
<dbReference type="PANTHER" id="PTHR15254">
    <property type="entry name" value="FANCONI ANEMIA GROUP G PROTEIN FAMILY MEMBER"/>
    <property type="match status" value="1"/>
</dbReference>
<protein>
    <submittedName>
        <fullName evidence="3">Uncharacterized protein LOC102801977</fullName>
    </submittedName>
</protein>
<dbReference type="InterPro" id="IPR039684">
    <property type="entry name" value="FANCG"/>
</dbReference>